<protein>
    <submittedName>
        <fullName evidence="2">Uncharacterized protein</fullName>
    </submittedName>
</protein>
<evidence type="ECO:0000313" key="3">
    <source>
        <dbReference type="Proteomes" id="UP001495910"/>
    </source>
</evidence>
<reference evidence="2 3" key="1">
    <citation type="submission" date="2024-02" db="EMBL/GenBank/DDBJ databases">
        <title>Draft genome sequence of Collimonas sp. strain H4R21, an effective mineral-weathering bacterial strain isolated from the beech rhizosphere.</title>
        <authorList>
            <person name="Morin E."/>
            <person name="Uroz S."/>
            <person name="Leveau J.H.J."/>
            <person name="Kumar R."/>
            <person name="Rey M.W."/>
            <person name="Pham J."/>
        </authorList>
    </citation>
    <scope>NUCLEOTIDE SEQUENCE [LARGE SCALE GENOMIC DNA]</scope>
    <source>
        <strain evidence="2 3">H4R21</strain>
    </source>
</reference>
<gene>
    <name evidence="2" type="ORF">V8G57_02520</name>
</gene>
<dbReference type="EMBL" id="JBANDC010000002">
    <property type="protein sequence ID" value="MEM4986254.1"/>
    <property type="molecule type" value="Genomic_DNA"/>
</dbReference>
<accession>A0ABU9PQJ3</accession>
<evidence type="ECO:0000256" key="1">
    <source>
        <dbReference type="SAM" id="Coils"/>
    </source>
</evidence>
<name>A0ABU9PQJ3_9BURK</name>
<organism evidence="2 3">
    <name type="scientific">Collimonas rhizosphaerae</name>
    <dbReference type="NCBI Taxonomy" id="3126357"/>
    <lineage>
        <taxon>Bacteria</taxon>
        <taxon>Pseudomonadati</taxon>
        <taxon>Pseudomonadota</taxon>
        <taxon>Betaproteobacteria</taxon>
        <taxon>Burkholderiales</taxon>
        <taxon>Oxalobacteraceae</taxon>
        <taxon>Collimonas</taxon>
    </lineage>
</organism>
<keyword evidence="1" id="KW-0175">Coiled coil</keyword>
<feature type="coiled-coil region" evidence="1">
    <location>
        <begin position="194"/>
        <end position="221"/>
    </location>
</feature>
<dbReference type="Proteomes" id="UP001495910">
    <property type="component" value="Unassembled WGS sequence"/>
</dbReference>
<evidence type="ECO:0000313" key="2">
    <source>
        <dbReference type="EMBL" id="MEM4986254.1"/>
    </source>
</evidence>
<proteinExistence type="predicted"/>
<dbReference type="RefSeq" id="WP_342828072.1">
    <property type="nucleotide sequence ID" value="NZ_JBANDC010000002.1"/>
</dbReference>
<comment type="caution">
    <text evidence="2">The sequence shown here is derived from an EMBL/GenBank/DDBJ whole genome shotgun (WGS) entry which is preliminary data.</text>
</comment>
<sequence>MRTGVIQYNLNDRGRELTGKPRQFNIGKVAAFINGARTQERIQKRDMFGYYGHWPRVKFGMMPPEGGIYQGKLVKLEPAIATVHLKAFPDGTIEHEEEFLATDAGRTAQKMFESKKGGFSSALSEVEGRFFGFDYVNEPNFDDNRGYVLDAAGADDGGVILDDAVIADYNQNLHGMLALLDSAQASLGGVRADHERALMVIAKLEEENEQYLAMLAGRQATLDSAGSLPMMVSKAGVNAMRADAAEFKRAILPGIVVPNQTEGRSVDNLVNRLLRR</sequence>
<keyword evidence="3" id="KW-1185">Reference proteome</keyword>